<sequence>MDSETQSAPFQAAFHEINAAPDVESALHMFNKVYRIDFSTYHLAQTIADVIDIPFVRTTYPVPWVSRYLLRGYAKIDPILRDGIMRQMPFDWREVDIPGTAHEFLADAAEHGVGANGYSIPIIDKSRRALLSLNSHRLPEEWSGIVAHHRNEWRELAFLIHHKAIFELHGEHDPVPQLSAREIECLHWTALGKDSIDIAVMLKLSEHTTRAYIKSARHKLGGGSITYTIARAMQLRLINPFGNTPY</sequence>
<dbReference type="InterPro" id="IPR005143">
    <property type="entry name" value="TF_LuxR_autoind-bd_dom"/>
</dbReference>
<keyword evidence="5" id="KW-0614">Plasmid</keyword>
<dbReference type="PANTHER" id="PTHR44688:SF16">
    <property type="entry name" value="DNA-BINDING TRANSCRIPTIONAL ACTIVATOR DEVR_DOSR"/>
    <property type="match status" value="1"/>
</dbReference>
<evidence type="ECO:0000259" key="4">
    <source>
        <dbReference type="PROSITE" id="PS50043"/>
    </source>
</evidence>
<evidence type="ECO:0000313" key="5">
    <source>
        <dbReference type="EMBL" id="NRF17806.1"/>
    </source>
</evidence>
<feature type="domain" description="HTH luxR-type" evidence="4">
    <location>
        <begin position="171"/>
        <end position="236"/>
    </location>
</feature>
<dbReference type="PRINTS" id="PR00038">
    <property type="entry name" value="HTHLUXR"/>
</dbReference>
<dbReference type="PANTHER" id="PTHR44688">
    <property type="entry name" value="DNA-BINDING TRANSCRIPTIONAL ACTIVATOR DEVR_DOSR"/>
    <property type="match status" value="1"/>
</dbReference>
<accession>A0AA44EFL2</accession>
<dbReference type="PROSITE" id="PS50043">
    <property type="entry name" value="HTH_LUXR_2"/>
    <property type="match status" value="1"/>
</dbReference>
<dbReference type="Pfam" id="PF00196">
    <property type="entry name" value="GerE"/>
    <property type="match status" value="1"/>
</dbReference>
<gene>
    <name evidence="5" type="ORF">FOB26_01380</name>
</gene>
<keyword evidence="2" id="KW-0238">DNA-binding</keyword>
<keyword evidence="3" id="KW-0804">Transcription</keyword>
<protein>
    <submittedName>
        <fullName evidence="5">Autoinducer binding domain-containing protein</fullName>
    </submittedName>
</protein>
<dbReference type="Gene3D" id="3.30.450.80">
    <property type="entry name" value="Transcription factor LuxR-like, autoinducer-binding domain"/>
    <property type="match status" value="1"/>
</dbReference>
<dbReference type="GO" id="GO:0006355">
    <property type="term" value="P:regulation of DNA-templated transcription"/>
    <property type="evidence" value="ECO:0007669"/>
    <property type="project" value="InterPro"/>
</dbReference>
<name>A0AA44EFL2_9HYPH</name>
<dbReference type="SMART" id="SM00421">
    <property type="entry name" value="HTH_LUXR"/>
    <property type="match status" value="1"/>
</dbReference>
<comment type="caution">
    <text evidence="5">The sequence shown here is derived from an EMBL/GenBank/DDBJ whole genome shotgun (WGS) entry which is preliminary data.</text>
</comment>
<keyword evidence="1" id="KW-0805">Transcription regulation</keyword>
<reference evidence="5" key="1">
    <citation type="submission" date="2019-07" db="EMBL/GenBank/DDBJ databases">
        <title>FDA dAtabase for Regulatory Grade micrObial Sequences (FDA-ARGOS): Supporting development and validation of Infectious Disease Dx tests.</title>
        <authorList>
            <person name="Bachman M."/>
            <person name="Young C."/>
            <person name="Tallon L."/>
            <person name="Sadzewicz L."/>
            <person name="Vavikolanu K."/>
            <person name="Mehta A."/>
            <person name="Aluvathingal J."/>
            <person name="Nadendla S."/>
            <person name="Nandy P."/>
            <person name="Geyer C."/>
            <person name="Yan Y."/>
            <person name="Sichtig H."/>
        </authorList>
    </citation>
    <scope>NUCLEOTIDE SEQUENCE</scope>
    <source>
        <strain evidence="5">FDAARGOS_618</strain>
        <plasmid evidence="5">unnamed2</plasmid>
    </source>
</reference>
<dbReference type="AlphaFoldDB" id="A0AA44EFL2"/>
<dbReference type="Pfam" id="PF03472">
    <property type="entry name" value="Autoind_bind"/>
    <property type="match status" value="1"/>
</dbReference>
<dbReference type="CDD" id="cd06170">
    <property type="entry name" value="LuxR_C_like"/>
    <property type="match status" value="1"/>
</dbReference>
<dbReference type="SUPFAM" id="SSF75516">
    <property type="entry name" value="Pheromone-binding domain of LuxR-like quorum-sensing transcription factors"/>
    <property type="match status" value="1"/>
</dbReference>
<proteinExistence type="predicted"/>
<dbReference type="Gene3D" id="1.10.10.10">
    <property type="entry name" value="Winged helix-like DNA-binding domain superfamily/Winged helix DNA-binding domain"/>
    <property type="match status" value="1"/>
</dbReference>
<dbReference type="InterPro" id="IPR036388">
    <property type="entry name" value="WH-like_DNA-bd_sf"/>
</dbReference>
<evidence type="ECO:0000256" key="3">
    <source>
        <dbReference type="ARBA" id="ARBA00023163"/>
    </source>
</evidence>
<dbReference type="InterPro" id="IPR036693">
    <property type="entry name" value="TF_LuxR_autoind-bd_dom_sf"/>
</dbReference>
<dbReference type="GO" id="GO:0003677">
    <property type="term" value="F:DNA binding"/>
    <property type="evidence" value="ECO:0007669"/>
    <property type="project" value="UniProtKB-KW"/>
</dbReference>
<dbReference type="Proteomes" id="UP001155820">
    <property type="component" value="Unassembled WGS sequence"/>
</dbReference>
<dbReference type="InterPro" id="IPR016032">
    <property type="entry name" value="Sig_transdc_resp-reg_C-effctor"/>
</dbReference>
<dbReference type="RefSeq" id="WP_072492875.1">
    <property type="nucleotide sequence ID" value="NZ_DAISMG010000055.1"/>
</dbReference>
<evidence type="ECO:0000313" key="6">
    <source>
        <dbReference type="Proteomes" id="UP001155820"/>
    </source>
</evidence>
<evidence type="ECO:0000256" key="2">
    <source>
        <dbReference type="ARBA" id="ARBA00023125"/>
    </source>
</evidence>
<keyword evidence="6" id="KW-1185">Reference proteome</keyword>
<evidence type="ECO:0000256" key="1">
    <source>
        <dbReference type="ARBA" id="ARBA00023015"/>
    </source>
</evidence>
<dbReference type="EMBL" id="JABRWM010000002">
    <property type="protein sequence ID" value="NRF17806.1"/>
    <property type="molecule type" value="Genomic_DNA"/>
</dbReference>
<dbReference type="InterPro" id="IPR000792">
    <property type="entry name" value="Tscrpt_reg_LuxR_C"/>
</dbReference>
<dbReference type="SUPFAM" id="SSF46894">
    <property type="entry name" value="C-terminal effector domain of the bipartite response regulators"/>
    <property type="match status" value="1"/>
</dbReference>
<geneLocation type="plasmid" evidence="5">
    <name>unnamed2</name>
</geneLocation>
<organism evidence="5 6">
    <name type="scientific">Agrobacterium pusense</name>
    <dbReference type="NCBI Taxonomy" id="648995"/>
    <lineage>
        <taxon>Bacteria</taxon>
        <taxon>Pseudomonadati</taxon>
        <taxon>Pseudomonadota</taxon>
        <taxon>Alphaproteobacteria</taxon>
        <taxon>Hyphomicrobiales</taxon>
        <taxon>Rhizobiaceae</taxon>
        <taxon>Rhizobium/Agrobacterium group</taxon>
        <taxon>Agrobacterium</taxon>
    </lineage>
</organism>